<name>A0A645IKA8_9ZZZZ</name>
<feature type="domain" description="Uroporphyrinogen decarboxylase (URO-D)" evidence="1">
    <location>
        <begin position="1"/>
        <end position="188"/>
    </location>
</feature>
<reference evidence="2" key="1">
    <citation type="submission" date="2019-08" db="EMBL/GenBank/DDBJ databases">
        <authorList>
            <person name="Kucharzyk K."/>
            <person name="Murdoch R.W."/>
            <person name="Higgins S."/>
            <person name="Loffler F."/>
        </authorList>
    </citation>
    <scope>NUCLEOTIDE SEQUENCE</scope>
</reference>
<evidence type="ECO:0000259" key="1">
    <source>
        <dbReference type="Pfam" id="PF01208"/>
    </source>
</evidence>
<dbReference type="InterPro" id="IPR038071">
    <property type="entry name" value="UROD/MetE-like_sf"/>
</dbReference>
<dbReference type="EMBL" id="VSSQ01115487">
    <property type="protein sequence ID" value="MPN50899.1"/>
    <property type="molecule type" value="Genomic_DNA"/>
</dbReference>
<organism evidence="2">
    <name type="scientific">bioreactor metagenome</name>
    <dbReference type="NCBI Taxonomy" id="1076179"/>
    <lineage>
        <taxon>unclassified sequences</taxon>
        <taxon>metagenomes</taxon>
        <taxon>ecological metagenomes</taxon>
    </lineage>
</organism>
<dbReference type="SUPFAM" id="SSF51726">
    <property type="entry name" value="UROD/MetE-like"/>
    <property type="match status" value="1"/>
</dbReference>
<accession>A0A645IKA8</accession>
<comment type="caution">
    <text evidence="2">The sequence shown here is derived from an EMBL/GenBank/DDBJ whole genome shotgun (WGS) entry which is preliminary data.</text>
</comment>
<dbReference type="PANTHER" id="PTHR47099:SF1">
    <property type="entry name" value="METHYLCOBAMIDE:COM METHYLTRANSFERASE MTBA"/>
    <property type="match status" value="1"/>
</dbReference>
<dbReference type="GO" id="GO:0004853">
    <property type="term" value="F:uroporphyrinogen decarboxylase activity"/>
    <property type="evidence" value="ECO:0007669"/>
    <property type="project" value="InterPro"/>
</dbReference>
<dbReference type="PANTHER" id="PTHR47099">
    <property type="entry name" value="METHYLCOBAMIDE:COM METHYLTRANSFERASE MTBA"/>
    <property type="match status" value="1"/>
</dbReference>
<dbReference type="AlphaFoldDB" id="A0A645IKA8"/>
<dbReference type="Pfam" id="PF01208">
    <property type="entry name" value="URO-D"/>
    <property type="match status" value="1"/>
</dbReference>
<proteinExistence type="predicted"/>
<gene>
    <name evidence="2" type="ORF">SDC9_198539</name>
</gene>
<dbReference type="Gene3D" id="3.20.20.210">
    <property type="match status" value="1"/>
</dbReference>
<protein>
    <recommendedName>
        <fullName evidence="1">Uroporphyrinogen decarboxylase (URO-D) domain-containing protein</fullName>
    </recommendedName>
</protein>
<dbReference type="GO" id="GO:0006779">
    <property type="term" value="P:porphyrin-containing compound biosynthetic process"/>
    <property type="evidence" value="ECO:0007669"/>
    <property type="project" value="InterPro"/>
</dbReference>
<dbReference type="InterPro" id="IPR052024">
    <property type="entry name" value="Methanogen_methyltrans"/>
</dbReference>
<dbReference type="InterPro" id="IPR000257">
    <property type="entry name" value="Uroporphyrinogen_deCOase"/>
</dbReference>
<evidence type="ECO:0000313" key="2">
    <source>
        <dbReference type="EMBL" id="MPN50899.1"/>
    </source>
</evidence>
<sequence>MYENPKYFHHLMDFITRNLIARIKAHREWSWEQQGIAPKDHHGEFYYADDSIAMLSPSEFQQFVAPYMKRLYDEFSDGRGINIHLCGNATHHFPYLKEEFHAKSFDTGFPVDHGRLRRELGPEVQISGGPTIMLVKEGPPEEIDAEVRRICESGVMDGGKFILIAANNLAPCTPVEHIEALYEAGKKYGVIKR</sequence>